<feature type="transmembrane region" description="Helical" evidence="6">
    <location>
        <begin position="489"/>
        <end position="507"/>
    </location>
</feature>
<dbReference type="GO" id="GO:0022857">
    <property type="term" value="F:transmembrane transporter activity"/>
    <property type="evidence" value="ECO:0007669"/>
    <property type="project" value="InterPro"/>
</dbReference>
<feature type="transmembrane region" description="Helical" evidence="6">
    <location>
        <begin position="314"/>
        <end position="340"/>
    </location>
</feature>
<keyword evidence="2 6" id="KW-0812">Transmembrane</keyword>
<keyword evidence="9" id="KW-1185">Reference proteome</keyword>
<evidence type="ECO:0000256" key="4">
    <source>
        <dbReference type="ARBA" id="ARBA00023136"/>
    </source>
</evidence>
<feature type="transmembrane region" description="Helical" evidence="6">
    <location>
        <begin position="154"/>
        <end position="173"/>
    </location>
</feature>
<feature type="transmembrane region" description="Helical" evidence="6">
    <location>
        <begin position="394"/>
        <end position="416"/>
    </location>
</feature>
<evidence type="ECO:0000256" key="6">
    <source>
        <dbReference type="SAM" id="Phobius"/>
    </source>
</evidence>
<feature type="domain" description="Major facilitator superfamily (MFS) profile" evidence="7">
    <location>
        <begin position="86"/>
        <end position="511"/>
    </location>
</feature>
<keyword evidence="3 6" id="KW-1133">Transmembrane helix</keyword>
<feature type="transmembrane region" description="Helical" evidence="6">
    <location>
        <begin position="240"/>
        <end position="260"/>
    </location>
</feature>
<evidence type="ECO:0000313" key="9">
    <source>
        <dbReference type="Proteomes" id="UP001301769"/>
    </source>
</evidence>
<proteinExistence type="predicted"/>
<dbReference type="Proteomes" id="UP001301769">
    <property type="component" value="Unassembled WGS sequence"/>
</dbReference>
<dbReference type="EMBL" id="MU858171">
    <property type="protein sequence ID" value="KAK4210587.1"/>
    <property type="molecule type" value="Genomic_DNA"/>
</dbReference>
<feature type="transmembrane region" description="Helical" evidence="6">
    <location>
        <begin position="185"/>
        <end position="204"/>
    </location>
</feature>
<comment type="subcellular location">
    <subcellularLocation>
        <location evidence="1">Membrane</location>
        <topology evidence="1">Multi-pass membrane protein</topology>
    </subcellularLocation>
</comment>
<feature type="transmembrane region" description="Helical" evidence="6">
    <location>
        <begin position="130"/>
        <end position="147"/>
    </location>
</feature>
<sequence>MTDMENSDSGAPGTAAEKKQPIVDLKSKPDQLHEYREEEGYVVDVDSEDADAGLKLAKDGHTRLIPQPSDDPNDPLNWSWWKKHIILLVISWTAFTPDYGSAAGAAVLIAQATEWGMSPDHVNRSQAGNVAMLGFGGVVAVLLVAYFGRLPVSFWFILLSAATAAWCAAANTFESFMAARILNGFFSTIMQVVGLIFINDIFFFHEKARKINVWAGFFVMSPYVGPLFSSFIVTTQHWSAAFWLYFAMVASALLLIIAFLPETYYDRTIPASEQPKGSHISDLIGISQWKSRHQRNTFGQAIWRTVSVVMKPTVLLACLFYVLTFAWAVGINTTLAILMSGPPYEFGAKQTGFFYFTPVVAVTIAEIVGHYLYDFIAKQYIRSHKGHFEPEVRLRATFFAMPFVIVGLVLIGQGFANTWHYMGLSVVWGMYVFGMMITTVALSSYCLDSYPEASGEVSAWLNFARTLGGFIISYFQVSWFTARGPAESFGIQAAICAASMIIIVILLKWGKAMRLWAGPLKFVTS</sequence>
<dbReference type="SUPFAM" id="SSF103473">
    <property type="entry name" value="MFS general substrate transporter"/>
    <property type="match status" value="1"/>
</dbReference>
<evidence type="ECO:0000313" key="8">
    <source>
        <dbReference type="EMBL" id="KAK4210587.1"/>
    </source>
</evidence>
<keyword evidence="4 6" id="KW-0472">Membrane</keyword>
<name>A0AAN6Y5M8_9PEZI</name>
<evidence type="ECO:0000256" key="5">
    <source>
        <dbReference type="SAM" id="MobiDB-lite"/>
    </source>
</evidence>
<dbReference type="Gene3D" id="1.20.1250.20">
    <property type="entry name" value="MFS general substrate transporter like domains"/>
    <property type="match status" value="1"/>
</dbReference>
<dbReference type="AlphaFoldDB" id="A0AAN6Y5M8"/>
<dbReference type="PROSITE" id="PS50850">
    <property type="entry name" value="MFS"/>
    <property type="match status" value="1"/>
</dbReference>
<feature type="transmembrane region" description="Helical" evidence="6">
    <location>
        <begin position="85"/>
        <end position="110"/>
    </location>
</feature>
<feature type="transmembrane region" description="Helical" evidence="6">
    <location>
        <begin position="211"/>
        <end position="234"/>
    </location>
</feature>
<dbReference type="Pfam" id="PF07690">
    <property type="entry name" value="MFS_1"/>
    <property type="match status" value="1"/>
</dbReference>
<feature type="region of interest" description="Disordered" evidence="5">
    <location>
        <begin position="1"/>
        <end position="30"/>
    </location>
</feature>
<reference evidence="8" key="2">
    <citation type="submission" date="2023-05" db="EMBL/GenBank/DDBJ databases">
        <authorList>
            <consortium name="Lawrence Berkeley National Laboratory"/>
            <person name="Steindorff A."/>
            <person name="Hensen N."/>
            <person name="Bonometti L."/>
            <person name="Westerberg I."/>
            <person name="Brannstrom I.O."/>
            <person name="Guillou S."/>
            <person name="Cros-Aarteil S."/>
            <person name="Calhoun S."/>
            <person name="Haridas S."/>
            <person name="Kuo A."/>
            <person name="Mondo S."/>
            <person name="Pangilinan J."/>
            <person name="Riley R."/>
            <person name="Labutti K."/>
            <person name="Andreopoulos B."/>
            <person name="Lipzen A."/>
            <person name="Chen C."/>
            <person name="Yanf M."/>
            <person name="Daum C."/>
            <person name="Ng V."/>
            <person name="Clum A."/>
            <person name="Ohm R."/>
            <person name="Martin F."/>
            <person name="Silar P."/>
            <person name="Natvig D."/>
            <person name="Lalanne C."/>
            <person name="Gautier V."/>
            <person name="Ament-Velasquez S.L."/>
            <person name="Kruys A."/>
            <person name="Hutchinson M.I."/>
            <person name="Powell A.J."/>
            <person name="Barry K."/>
            <person name="Miller A.N."/>
            <person name="Grigoriev I.V."/>
            <person name="Debuchy R."/>
            <person name="Gladieux P."/>
            <person name="Thoren M.H."/>
            <person name="Johannesson H."/>
        </authorList>
    </citation>
    <scope>NUCLEOTIDE SEQUENCE</scope>
    <source>
        <strain evidence="8">PSN293</strain>
    </source>
</reference>
<evidence type="ECO:0000259" key="7">
    <source>
        <dbReference type="PROSITE" id="PS50850"/>
    </source>
</evidence>
<dbReference type="InterPro" id="IPR011701">
    <property type="entry name" value="MFS"/>
</dbReference>
<gene>
    <name evidence="8" type="ORF">QBC37DRAFT_403299</name>
</gene>
<accession>A0AAN6Y5M8</accession>
<evidence type="ECO:0000256" key="1">
    <source>
        <dbReference type="ARBA" id="ARBA00004141"/>
    </source>
</evidence>
<feature type="transmembrane region" description="Helical" evidence="6">
    <location>
        <begin position="352"/>
        <end position="373"/>
    </location>
</feature>
<feature type="compositionally biased region" description="Basic and acidic residues" evidence="5">
    <location>
        <begin position="16"/>
        <end position="30"/>
    </location>
</feature>
<dbReference type="InterPro" id="IPR036259">
    <property type="entry name" value="MFS_trans_sf"/>
</dbReference>
<evidence type="ECO:0000256" key="2">
    <source>
        <dbReference type="ARBA" id="ARBA00022692"/>
    </source>
</evidence>
<dbReference type="InterPro" id="IPR020846">
    <property type="entry name" value="MFS_dom"/>
</dbReference>
<dbReference type="PANTHER" id="PTHR23502:SF187">
    <property type="entry name" value="TRANSPORTER, PUTATIVE (AFU_ORTHOLOGUE AFUA_2G17840)-RELATED"/>
    <property type="match status" value="1"/>
</dbReference>
<organism evidence="8 9">
    <name type="scientific">Rhypophila decipiens</name>
    <dbReference type="NCBI Taxonomy" id="261697"/>
    <lineage>
        <taxon>Eukaryota</taxon>
        <taxon>Fungi</taxon>
        <taxon>Dikarya</taxon>
        <taxon>Ascomycota</taxon>
        <taxon>Pezizomycotina</taxon>
        <taxon>Sordariomycetes</taxon>
        <taxon>Sordariomycetidae</taxon>
        <taxon>Sordariales</taxon>
        <taxon>Naviculisporaceae</taxon>
        <taxon>Rhypophila</taxon>
    </lineage>
</organism>
<dbReference type="PANTHER" id="PTHR23502">
    <property type="entry name" value="MAJOR FACILITATOR SUPERFAMILY"/>
    <property type="match status" value="1"/>
</dbReference>
<evidence type="ECO:0000256" key="3">
    <source>
        <dbReference type="ARBA" id="ARBA00022989"/>
    </source>
</evidence>
<feature type="transmembrane region" description="Helical" evidence="6">
    <location>
        <begin position="459"/>
        <end position="477"/>
    </location>
</feature>
<dbReference type="GO" id="GO:0005886">
    <property type="term" value="C:plasma membrane"/>
    <property type="evidence" value="ECO:0007669"/>
    <property type="project" value="TreeGrafter"/>
</dbReference>
<protein>
    <submittedName>
        <fullName evidence="8">Permease of the major facilitator superfamily</fullName>
    </submittedName>
</protein>
<reference evidence="8" key="1">
    <citation type="journal article" date="2023" name="Mol. Phylogenet. Evol.">
        <title>Genome-scale phylogeny and comparative genomics of the fungal order Sordariales.</title>
        <authorList>
            <person name="Hensen N."/>
            <person name="Bonometti L."/>
            <person name="Westerberg I."/>
            <person name="Brannstrom I.O."/>
            <person name="Guillou S."/>
            <person name="Cros-Aarteil S."/>
            <person name="Calhoun S."/>
            <person name="Haridas S."/>
            <person name="Kuo A."/>
            <person name="Mondo S."/>
            <person name="Pangilinan J."/>
            <person name="Riley R."/>
            <person name="LaButti K."/>
            <person name="Andreopoulos B."/>
            <person name="Lipzen A."/>
            <person name="Chen C."/>
            <person name="Yan M."/>
            <person name="Daum C."/>
            <person name="Ng V."/>
            <person name="Clum A."/>
            <person name="Steindorff A."/>
            <person name="Ohm R.A."/>
            <person name="Martin F."/>
            <person name="Silar P."/>
            <person name="Natvig D.O."/>
            <person name="Lalanne C."/>
            <person name="Gautier V."/>
            <person name="Ament-Velasquez S.L."/>
            <person name="Kruys A."/>
            <person name="Hutchinson M.I."/>
            <person name="Powell A.J."/>
            <person name="Barry K."/>
            <person name="Miller A.N."/>
            <person name="Grigoriev I.V."/>
            <person name="Debuchy R."/>
            <person name="Gladieux P."/>
            <person name="Hiltunen Thoren M."/>
            <person name="Johannesson H."/>
        </authorList>
    </citation>
    <scope>NUCLEOTIDE SEQUENCE</scope>
    <source>
        <strain evidence="8">PSN293</strain>
    </source>
</reference>
<comment type="caution">
    <text evidence="8">The sequence shown here is derived from an EMBL/GenBank/DDBJ whole genome shotgun (WGS) entry which is preliminary data.</text>
</comment>
<feature type="transmembrane region" description="Helical" evidence="6">
    <location>
        <begin position="428"/>
        <end position="447"/>
    </location>
</feature>